<sequence length="282" mass="32394">MNTKGMNFVSKIIVLNILGIILISCNNGHREKLAVENVSISSEYDAVSEEQNEIETPNITKLPDNLKIIKSASLRYKVKQLKKASKEVNVLINQFQGYISEQRSQNDLSQKENRLIIKVPNHNFTTLIDSLSIIAEFIDFENITTQDITEEYIDIQSRLKTKLEVKERYETILRKNAKNVEDILATEAKLGAIQEEIEAAQGRLKYLSNKVTFSTVELSIYETVDYKEQPNSFSRSFFSEIKEGFSFGWNLIKQIILGVVYLWPLLIIGGVVTYFVKRRMIK</sequence>
<keyword evidence="1" id="KW-0175">Coiled coil</keyword>
<keyword evidence="2" id="KW-1133">Transmembrane helix</keyword>
<name>A0ABS0WTM5_9FLAO</name>
<dbReference type="Proteomes" id="UP000623301">
    <property type="component" value="Unassembled WGS sequence"/>
</dbReference>
<keyword evidence="2" id="KW-0472">Membrane</keyword>
<keyword evidence="5" id="KW-1185">Reference proteome</keyword>
<dbReference type="EMBL" id="JAEHFJ010000006">
    <property type="protein sequence ID" value="MBJ2175300.1"/>
    <property type="molecule type" value="Genomic_DNA"/>
</dbReference>
<protein>
    <submittedName>
        <fullName evidence="4">DUF4349 domain-containing protein</fullName>
    </submittedName>
</protein>
<reference evidence="4 5" key="1">
    <citation type="submission" date="2020-12" db="EMBL/GenBank/DDBJ databases">
        <title>Aureibaculum luteum sp. nov. and Aureibaculum flavum sp. nov., novel members of the family Flavobacteriaceae isolated from Antarctic intertidal sediments.</title>
        <authorList>
            <person name="He X."/>
            <person name="Zhang X."/>
        </authorList>
    </citation>
    <scope>NUCLEOTIDE SEQUENCE [LARGE SCALE GENOMIC DNA]</scope>
    <source>
        <strain evidence="4 5">A20</strain>
    </source>
</reference>
<evidence type="ECO:0000313" key="5">
    <source>
        <dbReference type="Proteomes" id="UP000623301"/>
    </source>
</evidence>
<evidence type="ECO:0000313" key="4">
    <source>
        <dbReference type="EMBL" id="MBJ2175300.1"/>
    </source>
</evidence>
<evidence type="ECO:0000256" key="2">
    <source>
        <dbReference type="SAM" id="Phobius"/>
    </source>
</evidence>
<organism evidence="4 5">
    <name type="scientific">Aureibaculum flavum</name>
    <dbReference type="NCBI Taxonomy" id="2795986"/>
    <lineage>
        <taxon>Bacteria</taxon>
        <taxon>Pseudomonadati</taxon>
        <taxon>Bacteroidota</taxon>
        <taxon>Flavobacteriia</taxon>
        <taxon>Flavobacteriales</taxon>
        <taxon>Flavobacteriaceae</taxon>
        <taxon>Aureibaculum</taxon>
    </lineage>
</organism>
<feature type="transmembrane region" description="Helical" evidence="2">
    <location>
        <begin position="12"/>
        <end position="29"/>
    </location>
</feature>
<dbReference type="Pfam" id="PF14257">
    <property type="entry name" value="DUF4349"/>
    <property type="match status" value="1"/>
</dbReference>
<feature type="coiled-coil region" evidence="1">
    <location>
        <begin position="183"/>
        <end position="210"/>
    </location>
</feature>
<evidence type="ECO:0000256" key="1">
    <source>
        <dbReference type="SAM" id="Coils"/>
    </source>
</evidence>
<keyword evidence="2" id="KW-0812">Transmembrane</keyword>
<dbReference type="InterPro" id="IPR025645">
    <property type="entry name" value="DUF4349"/>
</dbReference>
<comment type="caution">
    <text evidence="4">The sequence shown here is derived from an EMBL/GenBank/DDBJ whole genome shotgun (WGS) entry which is preliminary data.</text>
</comment>
<feature type="transmembrane region" description="Helical" evidence="2">
    <location>
        <begin position="255"/>
        <end position="276"/>
    </location>
</feature>
<gene>
    <name evidence="4" type="ORF">JBL43_13685</name>
</gene>
<dbReference type="PROSITE" id="PS51257">
    <property type="entry name" value="PROKAR_LIPOPROTEIN"/>
    <property type="match status" value="1"/>
</dbReference>
<proteinExistence type="predicted"/>
<feature type="domain" description="DUF4349" evidence="3">
    <location>
        <begin position="67"/>
        <end position="275"/>
    </location>
</feature>
<accession>A0ABS0WTM5</accession>
<evidence type="ECO:0000259" key="3">
    <source>
        <dbReference type="Pfam" id="PF14257"/>
    </source>
</evidence>
<dbReference type="RefSeq" id="WP_198841974.1">
    <property type="nucleotide sequence ID" value="NZ_JAEHFJ010000006.1"/>
</dbReference>